<reference evidence="2 3" key="1">
    <citation type="submission" date="2016-10" db="EMBL/GenBank/DDBJ databases">
        <title>Silvanigrella aquatica sp. nov., isolated from a freshwater lake located in the Black Forest, Germany, description of Silvanigrellaceae fam. nov., Silvanigrellales ord. nov., reclassification of the order Bdellovibrionales in the class Oligoflexia, reclassification of the families Bacteriovoracaceae and Halobacteriovoraceae in the new order Bacteriovoracales ord. nov., and reclassification of the family Pseudobacteriovoracaceae in the order Oligoflexiales.</title>
        <authorList>
            <person name="Hahn M.W."/>
            <person name="Schmidt J."/>
            <person name="Koll U."/>
            <person name="Rohde M."/>
            <person name="Verbag S."/>
            <person name="Pitt A."/>
            <person name="Nakai R."/>
            <person name="Naganuma T."/>
            <person name="Lang E."/>
        </authorList>
    </citation>
    <scope>NUCLEOTIDE SEQUENCE [LARGE SCALE GENOMIC DNA]</scope>
    <source>
        <strain evidence="2 3">MWH-Nonnen-W8red</strain>
    </source>
</reference>
<keyword evidence="3" id="KW-1185">Reference proteome</keyword>
<keyword evidence="1" id="KW-0732">Signal</keyword>
<dbReference type="EMBL" id="CP017834">
    <property type="protein sequence ID" value="APJ04013.1"/>
    <property type="molecule type" value="Genomic_DNA"/>
</dbReference>
<dbReference type="RefSeq" id="WP_148697759.1">
    <property type="nucleotide sequence ID" value="NZ_CP017834.1"/>
</dbReference>
<evidence type="ECO:0000313" key="2">
    <source>
        <dbReference type="EMBL" id="APJ04013.1"/>
    </source>
</evidence>
<dbReference type="InterPro" id="IPR021383">
    <property type="entry name" value="DUF3015"/>
</dbReference>
<feature type="chain" id="PRO_5012950475" description="Orotate phosphoribosyltransferase" evidence="1">
    <location>
        <begin position="27"/>
        <end position="165"/>
    </location>
</feature>
<protein>
    <recommendedName>
        <fullName evidence="4">Orotate phosphoribosyltransferase</fullName>
    </recommendedName>
</protein>
<dbReference type="OrthoDB" id="9784732at2"/>
<gene>
    <name evidence="2" type="ORF">AXG55_08875</name>
</gene>
<dbReference type="STRING" id="1915309.AXG55_08875"/>
<name>A0A1L4D1D2_9BACT</name>
<proteinExistence type="predicted"/>
<evidence type="ECO:0008006" key="4">
    <source>
        <dbReference type="Google" id="ProtNLM"/>
    </source>
</evidence>
<dbReference type="KEGG" id="saqi:AXG55_08875"/>
<sequence length="165" mass="17549">MSNIMKNILFMTIVAAFALLAFRAHAVGSAGCGLGSIVFKGNEWYKQILAVTTNDSTGSQTLGITTGTSNCAPGLFGDAQKQQDYVVANLTSIEREAAQGSGKTLNGLASVLGCDDSQNQVFGIYTQKKYSEIFNSNDANQILLNLKSALQKDTPLSQSCKLINI</sequence>
<organism evidence="2 3">
    <name type="scientific">Silvanigrella aquatica</name>
    <dbReference type="NCBI Taxonomy" id="1915309"/>
    <lineage>
        <taxon>Bacteria</taxon>
        <taxon>Pseudomonadati</taxon>
        <taxon>Bdellovibrionota</taxon>
        <taxon>Oligoflexia</taxon>
        <taxon>Silvanigrellales</taxon>
        <taxon>Silvanigrellaceae</taxon>
        <taxon>Silvanigrella</taxon>
    </lineage>
</organism>
<feature type="signal peptide" evidence="1">
    <location>
        <begin position="1"/>
        <end position="26"/>
    </location>
</feature>
<accession>A0A1L4D1D2</accession>
<dbReference type="AlphaFoldDB" id="A0A1L4D1D2"/>
<dbReference type="Pfam" id="PF11220">
    <property type="entry name" value="DUF3015"/>
    <property type="match status" value="1"/>
</dbReference>
<dbReference type="Proteomes" id="UP000184731">
    <property type="component" value="Chromosome"/>
</dbReference>
<evidence type="ECO:0000256" key="1">
    <source>
        <dbReference type="SAM" id="SignalP"/>
    </source>
</evidence>
<evidence type="ECO:0000313" key="3">
    <source>
        <dbReference type="Proteomes" id="UP000184731"/>
    </source>
</evidence>